<comment type="caution">
    <text evidence="1">The sequence shown here is derived from an EMBL/GenBank/DDBJ whole genome shotgun (WGS) entry which is preliminary data.</text>
</comment>
<protein>
    <submittedName>
        <fullName evidence="1">Uncharacterized protein</fullName>
    </submittedName>
</protein>
<proteinExistence type="predicted"/>
<dbReference type="Proteomes" id="UP001519342">
    <property type="component" value="Unassembled WGS sequence"/>
</dbReference>
<accession>A0ABS4GG97</accession>
<organism evidence="1 2">
    <name type="scientific">Sedimentibacter acidaminivorans</name>
    <dbReference type="NCBI Taxonomy" id="913099"/>
    <lineage>
        <taxon>Bacteria</taxon>
        <taxon>Bacillati</taxon>
        <taxon>Bacillota</taxon>
        <taxon>Tissierellia</taxon>
        <taxon>Sedimentibacter</taxon>
    </lineage>
</organism>
<keyword evidence="2" id="KW-1185">Reference proteome</keyword>
<gene>
    <name evidence="1" type="ORF">J2Z76_002526</name>
</gene>
<reference evidence="1 2" key="1">
    <citation type="submission" date="2021-03" db="EMBL/GenBank/DDBJ databases">
        <title>Genomic Encyclopedia of Type Strains, Phase IV (KMG-IV): sequencing the most valuable type-strain genomes for metagenomic binning, comparative biology and taxonomic classification.</title>
        <authorList>
            <person name="Goeker M."/>
        </authorList>
    </citation>
    <scope>NUCLEOTIDE SEQUENCE [LARGE SCALE GENOMIC DNA]</scope>
    <source>
        <strain evidence="1 2">DSM 24004</strain>
    </source>
</reference>
<name>A0ABS4GG97_9FIRM</name>
<sequence>MNFNLTELAKEKLMEYKEKNMPIKLKITGYS</sequence>
<evidence type="ECO:0000313" key="1">
    <source>
        <dbReference type="EMBL" id="MBP1926657.1"/>
    </source>
</evidence>
<dbReference type="EMBL" id="JAGGKS010000007">
    <property type="protein sequence ID" value="MBP1926657.1"/>
    <property type="molecule type" value="Genomic_DNA"/>
</dbReference>
<evidence type="ECO:0000313" key="2">
    <source>
        <dbReference type="Proteomes" id="UP001519342"/>
    </source>
</evidence>